<proteinExistence type="predicted"/>
<feature type="compositionally biased region" description="Basic and acidic residues" evidence="1">
    <location>
        <begin position="24"/>
        <end position="37"/>
    </location>
</feature>
<reference evidence="2 3" key="1">
    <citation type="journal article" date="2019" name="Int. J. Syst. Evol. Microbiol.">
        <title>The Global Catalogue of Microorganisms (GCM) 10K type strain sequencing project: providing services to taxonomists for standard genome sequencing and annotation.</title>
        <authorList>
            <consortium name="The Broad Institute Genomics Platform"/>
            <consortium name="The Broad Institute Genome Sequencing Center for Infectious Disease"/>
            <person name="Wu L."/>
            <person name="Ma J."/>
        </authorList>
    </citation>
    <scope>NUCLEOTIDE SEQUENCE [LARGE SCALE GENOMIC DNA]</scope>
    <source>
        <strain evidence="2 3">JCM 13002</strain>
    </source>
</reference>
<feature type="region of interest" description="Disordered" evidence="1">
    <location>
        <begin position="1"/>
        <end position="62"/>
    </location>
</feature>
<feature type="compositionally biased region" description="Polar residues" evidence="1">
    <location>
        <begin position="1"/>
        <end position="13"/>
    </location>
</feature>
<accession>A0ABN1TZH7</accession>
<dbReference type="Proteomes" id="UP001499987">
    <property type="component" value="Unassembled WGS sequence"/>
</dbReference>
<evidence type="ECO:0000256" key="1">
    <source>
        <dbReference type="SAM" id="MobiDB-lite"/>
    </source>
</evidence>
<organism evidence="2 3">
    <name type="scientific">Kitasatospora arboriphila</name>
    <dbReference type="NCBI Taxonomy" id="258052"/>
    <lineage>
        <taxon>Bacteria</taxon>
        <taxon>Bacillati</taxon>
        <taxon>Actinomycetota</taxon>
        <taxon>Actinomycetes</taxon>
        <taxon>Kitasatosporales</taxon>
        <taxon>Streptomycetaceae</taxon>
        <taxon>Kitasatospora</taxon>
    </lineage>
</organism>
<dbReference type="EMBL" id="BAAALD010000077">
    <property type="protein sequence ID" value="GAA1109762.1"/>
    <property type="molecule type" value="Genomic_DNA"/>
</dbReference>
<evidence type="ECO:0000313" key="3">
    <source>
        <dbReference type="Proteomes" id="UP001499987"/>
    </source>
</evidence>
<protein>
    <submittedName>
        <fullName evidence="2">Uncharacterized protein</fullName>
    </submittedName>
</protein>
<gene>
    <name evidence="2" type="ORF">GCM10009663_59190</name>
</gene>
<keyword evidence="3" id="KW-1185">Reference proteome</keyword>
<name>A0ABN1TZH7_9ACTN</name>
<sequence>MTLVESSPCQQGSADPPRRVARLHHPERPDRHTEVSIKADQAQGMTEQASRRPSETFNLSTA</sequence>
<evidence type="ECO:0000313" key="2">
    <source>
        <dbReference type="EMBL" id="GAA1109762.1"/>
    </source>
</evidence>
<comment type="caution">
    <text evidence="2">The sequence shown here is derived from an EMBL/GenBank/DDBJ whole genome shotgun (WGS) entry which is preliminary data.</text>
</comment>